<evidence type="ECO:0008006" key="4">
    <source>
        <dbReference type="Google" id="ProtNLM"/>
    </source>
</evidence>
<dbReference type="AlphaFoldDB" id="A0A944GUG1"/>
<evidence type="ECO:0000256" key="1">
    <source>
        <dbReference type="SAM" id="Phobius"/>
    </source>
</evidence>
<keyword evidence="1" id="KW-0472">Membrane</keyword>
<feature type="transmembrane region" description="Helical" evidence="1">
    <location>
        <begin position="7"/>
        <end position="27"/>
    </location>
</feature>
<dbReference type="RefSeq" id="WP_213217596.1">
    <property type="nucleotide sequence ID" value="NZ_QTKU01000005.1"/>
</dbReference>
<evidence type="ECO:0000313" key="3">
    <source>
        <dbReference type="Proteomes" id="UP000705379"/>
    </source>
</evidence>
<keyword evidence="1" id="KW-1133">Transmembrane helix</keyword>
<feature type="transmembrane region" description="Helical" evidence="1">
    <location>
        <begin position="39"/>
        <end position="58"/>
    </location>
</feature>
<dbReference type="EMBL" id="QTKU01000005">
    <property type="protein sequence ID" value="MBS8262312.1"/>
    <property type="molecule type" value="Genomic_DNA"/>
</dbReference>
<keyword evidence="1" id="KW-0812">Transmembrane</keyword>
<reference evidence="2" key="2">
    <citation type="journal article" date="2021" name="Microorganisms">
        <title>Bacterial Dimethylsulfoniopropionate Biosynthesis in the East China Sea.</title>
        <authorList>
            <person name="Liu J."/>
            <person name="Zhang Y."/>
            <person name="Liu J."/>
            <person name="Zhong H."/>
            <person name="Williams B.T."/>
            <person name="Zheng Y."/>
            <person name="Curson A.R.J."/>
            <person name="Sun C."/>
            <person name="Sun H."/>
            <person name="Song D."/>
            <person name="Wagner Mackenzie B."/>
            <person name="Bermejo Martinez A."/>
            <person name="Todd J.D."/>
            <person name="Zhang X.H."/>
        </authorList>
    </citation>
    <scope>NUCLEOTIDE SEQUENCE</scope>
    <source>
        <strain evidence="2">AESS21</strain>
    </source>
</reference>
<gene>
    <name evidence="2" type="ORF">DYI23_18935</name>
</gene>
<proteinExistence type="predicted"/>
<comment type="caution">
    <text evidence="2">The sequence shown here is derived from an EMBL/GenBank/DDBJ whole genome shotgun (WGS) entry which is preliminary data.</text>
</comment>
<evidence type="ECO:0000313" key="2">
    <source>
        <dbReference type="EMBL" id="MBS8262312.1"/>
    </source>
</evidence>
<feature type="transmembrane region" description="Helical" evidence="1">
    <location>
        <begin position="70"/>
        <end position="90"/>
    </location>
</feature>
<sequence length="125" mass="13476">MRGIAFWFYFTGVIYVIAGMAFGIHLSATHDYTLAPVHAHLNLIGWVTMGLFGLYYHAVPTAADGILAKVHFGVATIGLWLITPGIAFAIQEKGETLAKLGSIVTLASAVIFLIVVFRSRQRAAA</sequence>
<dbReference type="Gene3D" id="1.20.210.10">
    <property type="entry name" value="Cytochrome c oxidase-like, subunit I domain"/>
    <property type="match status" value="1"/>
</dbReference>
<dbReference type="SUPFAM" id="SSF81442">
    <property type="entry name" value="Cytochrome c oxidase subunit I-like"/>
    <property type="match status" value="1"/>
</dbReference>
<feature type="transmembrane region" description="Helical" evidence="1">
    <location>
        <begin position="96"/>
        <end position="117"/>
    </location>
</feature>
<dbReference type="InterPro" id="IPR036927">
    <property type="entry name" value="Cyt_c_oxase-like_su1_sf"/>
</dbReference>
<protein>
    <recommendedName>
        <fullName evidence="4">Cytochrome-c oxidase</fullName>
    </recommendedName>
</protein>
<accession>A0A944GUG1</accession>
<organism evidence="2 3">
    <name type="scientific">Roseibium polysiphoniae</name>
    <dbReference type="NCBI Taxonomy" id="2571221"/>
    <lineage>
        <taxon>Bacteria</taxon>
        <taxon>Pseudomonadati</taxon>
        <taxon>Pseudomonadota</taxon>
        <taxon>Alphaproteobacteria</taxon>
        <taxon>Hyphomicrobiales</taxon>
        <taxon>Stappiaceae</taxon>
        <taxon>Roseibium</taxon>
    </lineage>
</organism>
<name>A0A944GUG1_9HYPH</name>
<reference evidence="2" key="1">
    <citation type="submission" date="2018-08" db="EMBL/GenBank/DDBJ databases">
        <authorList>
            <person name="Jin W."/>
            <person name="Wang H."/>
            <person name="Yang Y."/>
            <person name="Li M."/>
            <person name="Liu J."/>
        </authorList>
    </citation>
    <scope>NUCLEOTIDE SEQUENCE</scope>
    <source>
        <strain evidence="2">AESS21</strain>
    </source>
</reference>
<dbReference type="Proteomes" id="UP000705379">
    <property type="component" value="Unassembled WGS sequence"/>
</dbReference>